<feature type="domain" description="Alkaline phosphatase-like protein PglZ second" evidence="1">
    <location>
        <begin position="178"/>
        <end position="328"/>
    </location>
</feature>
<evidence type="ECO:0000259" key="1">
    <source>
        <dbReference type="Pfam" id="PF25861"/>
    </source>
</evidence>
<organism evidence="4 5">
    <name type="scientific">Microbulbifer salipaludis</name>
    <dbReference type="NCBI Taxonomy" id="187980"/>
    <lineage>
        <taxon>Bacteria</taxon>
        <taxon>Pseudomonadati</taxon>
        <taxon>Pseudomonadota</taxon>
        <taxon>Gammaproteobacteria</taxon>
        <taxon>Cellvibrionales</taxon>
        <taxon>Microbulbiferaceae</taxon>
        <taxon>Microbulbifer</taxon>
    </lineage>
</organism>
<dbReference type="Pfam" id="PF25861">
    <property type="entry name" value="PglZ_2nd"/>
    <property type="match status" value="1"/>
</dbReference>
<evidence type="ECO:0000313" key="4">
    <source>
        <dbReference type="EMBL" id="MBN8431456.1"/>
    </source>
</evidence>
<accession>A0ABS3E853</accession>
<proteinExistence type="predicted"/>
<dbReference type="InterPro" id="IPR047992">
    <property type="entry name" value="BREX_PglZ"/>
</dbReference>
<dbReference type="Pfam" id="PF08665">
    <property type="entry name" value="PglZ"/>
    <property type="match status" value="1"/>
</dbReference>
<evidence type="ECO:0000313" key="5">
    <source>
        <dbReference type="Proteomes" id="UP000664293"/>
    </source>
</evidence>
<sequence>MRNSQSGAVLPMPVVTQIQAVFQRDGAADCIAFVWPDPLPVSEFEAEIEGNTLQVVYCVSELAIREALVKHGVQRETGRRLVLLSALDILRLGQDVLARLWRNEPQRISPWKTLQQLIKVRDIDPRLIRKHGRWMAEAMLSGFDRFDKKLSFGEVLDLEGAWRAIAIGHLQYADADIDLESLLDWSTRLDVSSVIEQAPKDVRDNLSDWLAPGLPDTHEIISTILLNGQGSDLLPLALACSVLFSGDVERANGIDMSQLYVSRGIFTERYLSAKKFPSTSFWAIGDAAVSLIKRWVGSQPYQRYAGCLAKAEQVLASVDMTLAAELSDLMPCAVQARLTHFSGALDVALKNADLEQAEIAFKHLSSHALSGLPLYREAVERAQMALRLTRWLAKSSRSPGTAAELMLDYAAEGGFCDWARTEIWAGDAHDTLNQVYQKLSAKVRQVRENQNQAFGQQLMSVARGDKLPSDIVPVERAIDELVVPLAENQPVLLLVLDGMSEAVYRQLGEDLSHHNWLELQPEGQDSSSCLMAALPTVTQVSRCSLLSGGLSEGSAADEKRAFSAHPALKKIASTKFPPQVFHKQDLSQPGSGSLHSHIRGVIAGKEHRVLAVVINAIDDQLSSSSQVAVDWSFESIALLRQVMEAAREAGRIIIMTSDHGHVLDHDSVFQQSAEENGERYQPAGKESEPSDLEVKVVGDRVITDNNVVILPWSERLRYVRKKNHGYHGGGSLQEVVIPLGIYSSASNHQLPNGWREVPRRFPDWWFSASEADKVADSAAAYSSEPSVKPAKKVTRGKRAAVAEVVEDMFATPAPSSIPEQSSGDWISDLFASDVYLKLRDRAGRTAVSDKDLSALLRLLQKHQWQVMEATLCRELLIPKLRLRGFLSNAQRLLNVDGYSILSADRESQTIRLSVSDLKKQFEIE</sequence>
<dbReference type="Proteomes" id="UP000664293">
    <property type="component" value="Unassembled WGS sequence"/>
</dbReference>
<dbReference type="EMBL" id="JAEKJR010000002">
    <property type="protein sequence ID" value="MBN8431456.1"/>
    <property type="molecule type" value="Genomic_DNA"/>
</dbReference>
<name>A0ABS3E853_9GAMM</name>
<protein>
    <submittedName>
        <fullName evidence="4">BREX-2 system phosphatase PglZ</fullName>
    </submittedName>
</protein>
<gene>
    <name evidence="4" type="primary">pglZ</name>
    <name evidence="4" type="ORF">JF535_11390</name>
</gene>
<reference evidence="4 5" key="1">
    <citation type="submission" date="2020-12" db="EMBL/GenBank/DDBJ databases">
        <title>Oil enriched cultivation method for isolating marine PHA-producing bacteria.</title>
        <authorList>
            <person name="Zheng W."/>
            <person name="Yu S."/>
            <person name="Huang Y."/>
        </authorList>
    </citation>
    <scope>NUCLEOTIDE SEQUENCE [LARGE SCALE GENOMIC DNA]</scope>
    <source>
        <strain evidence="4 5">SN0-2</strain>
    </source>
</reference>
<dbReference type="RefSeq" id="WP_207002184.1">
    <property type="nucleotide sequence ID" value="NZ_JAEKJR010000002.1"/>
</dbReference>
<comment type="caution">
    <text evidence="4">The sequence shown here is derived from an EMBL/GenBank/DDBJ whole genome shotgun (WGS) entry which is preliminary data.</text>
</comment>
<keyword evidence="5" id="KW-1185">Reference proteome</keyword>
<dbReference type="NCBIfam" id="NF033446">
    <property type="entry name" value="BREX_PglZ_2"/>
    <property type="match status" value="1"/>
</dbReference>
<dbReference type="Pfam" id="PF25863">
    <property type="entry name" value="PglZ_C"/>
    <property type="match status" value="1"/>
</dbReference>
<dbReference type="Pfam" id="PF25862">
    <property type="entry name" value="PglZ_1st"/>
    <property type="match status" value="1"/>
</dbReference>
<dbReference type="InterPro" id="IPR058880">
    <property type="entry name" value="PglZ_N"/>
</dbReference>
<dbReference type="InterPro" id="IPR058882">
    <property type="entry name" value="PglZ_C"/>
</dbReference>
<evidence type="ECO:0000259" key="3">
    <source>
        <dbReference type="Pfam" id="PF25863"/>
    </source>
</evidence>
<feature type="domain" description="Alkaline phosphatase-like protein PglZ N-terminal" evidence="2">
    <location>
        <begin position="48"/>
        <end position="104"/>
    </location>
</feature>
<feature type="domain" description="Alkaline phosphatase-like protein PglZ C-terminal" evidence="3">
    <location>
        <begin position="822"/>
        <end position="922"/>
    </location>
</feature>
<dbReference type="InterPro" id="IPR058881">
    <property type="entry name" value="PglZ_2nd"/>
</dbReference>
<evidence type="ECO:0000259" key="2">
    <source>
        <dbReference type="Pfam" id="PF25862"/>
    </source>
</evidence>